<dbReference type="EMBL" id="NBII01000008">
    <property type="protein sequence ID" value="PAV16564.1"/>
    <property type="molecule type" value="Genomic_DNA"/>
</dbReference>
<evidence type="ECO:0000256" key="1">
    <source>
        <dbReference type="ARBA" id="ARBA00004127"/>
    </source>
</evidence>
<name>A0A286UAM0_9AGAM</name>
<dbReference type="OrthoDB" id="2243669at2759"/>
<proteinExistence type="predicted"/>
<comment type="subcellular location">
    <subcellularLocation>
        <location evidence="1">Endomembrane system</location>
        <topology evidence="1">Multi-pass membrane protein</topology>
    </subcellularLocation>
</comment>
<keyword evidence="2 6" id="KW-0812">Transmembrane</keyword>
<accession>A0A286UAM0</accession>
<feature type="transmembrane region" description="Helical" evidence="6">
    <location>
        <begin position="169"/>
        <end position="189"/>
    </location>
</feature>
<evidence type="ECO:0000256" key="6">
    <source>
        <dbReference type="SAM" id="Phobius"/>
    </source>
</evidence>
<feature type="compositionally biased region" description="Basic and acidic residues" evidence="5">
    <location>
        <begin position="33"/>
        <end position="48"/>
    </location>
</feature>
<gene>
    <name evidence="8" type="ORF">PNOK_0818400</name>
</gene>
<evidence type="ECO:0000256" key="4">
    <source>
        <dbReference type="ARBA" id="ARBA00023136"/>
    </source>
</evidence>
<dbReference type="AlphaFoldDB" id="A0A286UAM0"/>
<dbReference type="Pfam" id="PF02656">
    <property type="entry name" value="DUF202"/>
    <property type="match status" value="1"/>
</dbReference>
<dbReference type="PANTHER" id="PTHR46140">
    <property type="entry name" value="VACUOLAR TRANSPORTER CHAPERONE 1-RELATED"/>
    <property type="match status" value="1"/>
</dbReference>
<evidence type="ECO:0000313" key="8">
    <source>
        <dbReference type="EMBL" id="PAV16564.1"/>
    </source>
</evidence>
<evidence type="ECO:0000256" key="3">
    <source>
        <dbReference type="ARBA" id="ARBA00022989"/>
    </source>
</evidence>
<dbReference type="GO" id="GO:0033254">
    <property type="term" value="C:vacuolar transporter chaperone complex"/>
    <property type="evidence" value="ECO:0007669"/>
    <property type="project" value="TreeGrafter"/>
</dbReference>
<dbReference type="GO" id="GO:0000329">
    <property type="term" value="C:fungal-type vacuole membrane"/>
    <property type="evidence" value="ECO:0007669"/>
    <property type="project" value="TreeGrafter"/>
</dbReference>
<keyword evidence="9" id="KW-1185">Reference proteome</keyword>
<dbReference type="Proteomes" id="UP000217199">
    <property type="component" value="Unassembled WGS sequence"/>
</dbReference>
<dbReference type="InParanoid" id="A0A286UAM0"/>
<protein>
    <submittedName>
        <fullName evidence="8">Vacuole non-autophagic-related protein</fullName>
    </submittedName>
</protein>
<feature type="transmembrane region" description="Helical" evidence="6">
    <location>
        <begin position="103"/>
        <end position="121"/>
    </location>
</feature>
<reference evidence="8 9" key="1">
    <citation type="journal article" date="2017" name="Mol. Ecol.">
        <title>Comparative and population genomic landscape of Phellinus noxius: A hypervariable fungus causing root rot in trees.</title>
        <authorList>
            <person name="Chung C.L."/>
            <person name="Lee T.J."/>
            <person name="Akiba M."/>
            <person name="Lee H.H."/>
            <person name="Kuo T.H."/>
            <person name="Liu D."/>
            <person name="Ke H.M."/>
            <person name="Yokoi T."/>
            <person name="Roa M.B."/>
            <person name="Lu M.J."/>
            <person name="Chang Y.Y."/>
            <person name="Ann P.J."/>
            <person name="Tsai J.N."/>
            <person name="Chen C.Y."/>
            <person name="Tzean S.S."/>
            <person name="Ota Y."/>
            <person name="Hattori T."/>
            <person name="Sahashi N."/>
            <person name="Liou R.F."/>
            <person name="Kikuchi T."/>
            <person name="Tsai I.J."/>
        </authorList>
    </citation>
    <scope>NUCLEOTIDE SEQUENCE [LARGE SCALE GENOMIC DNA]</scope>
    <source>
        <strain evidence="8 9">FFPRI411160</strain>
    </source>
</reference>
<dbReference type="PANTHER" id="PTHR46140:SF2">
    <property type="entry name" value="VACUOLAR TRANSPORTER CHAPERONE 3 COMPLEX SUBUNIT 3-RELATED"/>
    <property type="match status" value="1"/>
</dbReference>
<keyword evidence="3 6" id="KW-1133">Transmembrane helix</keyword>
<organism evidence="8 9">
    <name type="scientific">Pyrrhoderma noxium</name>
    <dbReference type="NCBI Taxonomy" id="2282107"/>
    <lineage>
        <taxon>Eukaryota</taxon>
        <taxon>Fungi</taxon>
        <taxon>Dikarya</taxon>
        <taxon>Basidiomycota</taxon>
        <taxon>Agaricomycotina</taxon>
        <taxon>Agaricomycetes</taxon>
        <taxon>Hymenochaetales</taxon>
        <taxon>Hymenochaetaceae</taxon>
        <taxon>Pyrrhoderma</taxon>
    </lineage>
</organism>
<sequence length="205" mass="23203">MDSDAQNKSATRRSWHSVFSPFSTSALRSLPDTSHRNRDHELRADRIPETNDAHAHETIIRDYQSTNNDANTSSAPISVRVPKKIATPIKVEGKVWFANERTWLSYLNVGMLIGTLALALFNASEDTIAQNFAYLYALISVGVLIYGWVIYQKRITMIRKRDAGHYDQIIGPIVISGFLFFAVLANFIIRVREVRRKNVPIPGET</sequence>
<dbReference type="InterPro" id="IPR051572">
    <property type="entry name" value="VTC_Complex_Subunit"/>
</dbReference>
<dbReference type="GO" id="GO:0012505">
    <property type="term" value="C:endomembrane system"/>
    <property type="evidence" value="ECO:0007669"/>
    <property type="project" value="UniProtKB-SubCell"/>
</dbReference>
<keyword evidence="4 6" id="KW-0472">Membrane</keyword>
<evidence type="ECO:0000313" key="9">
    <source>
        <dbReference type="Proteomes" id="UP000217199"/>
    </source>
</evidence>
<feature type="transmembrane region" description="Helical" evidence="6">
    <location>
        <begin position="133"/>
        <end position="149"/>
    </location>
</feature>
<dbReference type="InterPro" id="IPR003807">
    <property type="entry name" value="DUF202"/>
</dbReference>
<evidence type="ECO:0000256" key="2">
    <source>
        <dbReference type="ARBA" id="ARBA00022692"/>
    </source>
</evidence>
<evidence type="ECO:0000256" key="5">
    <source>
        <dbReference type="SAM" id="MobiDB-lite"/>
    </source>
</evidence>
<comment type="caution">
    <text evidence="8">The sequence shown here is derived from an EMBL/GenBank/DDBJ whole genome shotgun (WGS) entry which is preliminary data.</text>
</comment>
<evidence type="ECO:0000259" key="7">
    <source>
        <dbReference type="Pfam" id="PF02656"/>
    </source>
</evidence>
<dbReference type="STRING" id="2282107.A0A286UAM0"/>
<feature type="domain" description="DUF202" evidence="7">
    <location>
        <begin position="94"/>
        <end position="156"/>
    </location>
</feature>
<feature type="region of interest" description="Disordered" evidence="5">
    <location>
        <begin position="29"/>
        <end position="48"/>
    </location>
</feature>